<comment type="caution">
    <text evidence="3">The sequence shown here is derived from an EMBL/GenBank/DDBJ whole genome shotgun (WGS) entry which is preliminary data.</text>
</comment>
<feature type="domain" description="MABP" evidence="2">
    <location>
        <begin position="42"/>
        <end position="81"/>
    </location>
</feature>
<dbReference type="GO" id="GO:0005085">
    <property type="term" value="F:guanyl-nucleotide exchange factor activity"/>
    <property type="evidence" value="ECO:0007669"/>
    <property type="project" value="UniProtKB-KW"/>
</dbReference>
<evidence type="ECO:0000313" key="3">
    <source>
        <dbReference type="EMBL" id="CAF89293.1"/>
    </source>
</evidence>
<dbReference type="EMBL" id="CAAE01006712">
    <property type="protein sequence ID" value="CAF89293.1"/>
    <property type="molecule type" value="Genomic_DNA"/>
</dbReference>
<feature type="non-terminal residue" evidence="3">
    <location>
        <position position="1"/>
    </location>
</feature>
<dbReference type="Gene3D" id="2.100.10.50">
    <property type="match status" value="1"/>
</dbReference>
<keyword evidence="1" id="KW-0344">Guanine-nucleotide releasing factor</keyword>
<reference evidence="3" key="1">
    <citation type="journal article" date="2004" name="Nature">
        <title>Genome duplication in the teleost fish Tetraodon nigroviridis reveals the early vertebrate proto-karyotype.</title>
        <authorList>
            <person name="Jaillon O."/>
            <person name="Aury J.-M."/>
            <person name="Brunet F."/>
            <person name="Petit J.-L."/>
            <person name="Stange-Thomann N."/>
            <person name="Mauceli E."/>
            <person name="Bouneau L."/>
            <person name="Fischer C."/>
            <person name="Ozouf-Costaz C."/>
            <person name="Bernot A."/>
            <person name="Nicaud S."/>
            <person name="Jaffe D."/>
            <person name="Fisher S."/>
            <person name="Lutfalla G."/>
            <person name="Dossat C."/>
            <person name="Segurens B."/>
            <person name="Dasilva C."/>
            <person name="Salanoubat M."/>
            <person name="Levy M."/>
            <person name="Boudet N."/>
            <person name="Castellano S."/>
            <person name="Anthouard V."/>
            <person name="Jubin C."/>
            <person name="Castelli V."/>
            <person name="Katinka M."/>
            <person name="Vacherie B."/>
            <person name="Biemont C."/>
            <person name="Skalli Z."/>
            <person name="Cattolico L."/>
            <person name="Poulain J."/>
            <person name="De Berardinis V."/>
            <person name="Cruaud C."/>
            <person name="Duprat S."/>
            <person name="Brottier P."/>
            <person name="Coutanceau J.-P."/>
            <person name="Gouzy J."/>
            <person name="Parra G."/>
            <person name="Lardier G."/>
            <person name="Chapple C."/>
            <person name="McKernan K.J."/>
            <person name="McEwan P."/>
            <person name="Bosak S."/>
            <person name="Kellis M."/>
            <person name="Volff J.-N."/>
            <person name="Guigo R."/>
            <person name="Zody M.C."/>
            <person name="Mesirov J."/>
            <person name="Lindblad-Toh K."/>
            <person name="Birren B."/>
            <person name="Nusbaum C."/>
            <person name="Kahn D."/>
            <person name="Robinson-Rechavi M."/>
            <person name="Laudet V."/>
            <person name="Schachter V."/>
            <person name="Quetier F."/>
            <person name="Saurin W."/>
            <person name="Scarpelli C."/>
            <person name="Wincker P."/>
            <person name="Lander E.S."/>
            <person name="Weissenbach J."/>
            <person name="Roest Crollius H."/>
        </authorList>
    </citation>
    <scope>NUCLEOTIDE SEQUENCE [LARGE SCALE GENOMIC DNA]</scope>
</reference>
<proteinExistence type="predicted"/>
<dbReference type="InterPro" id="IPR023341">
    <property type="entry name" value="MABP"/>
</dbReference>
<dbReference type="AlphaFoldDB" id="Q4TCT9"/>
<dbReference type="PANTHER" id="PTHR12296">
    <property type="entry name" value="DENN DOMAIN-CONTAINING PROTEIN 4"/>
    <property type="match status" value="1"/>
</dbReference>
<dbReference type="InterPro" id="IPR051696">
    <property type="entry name" value="DENN_Domain_GEFs"/>
</dbReference>
<name>Q4TCT9_TETNG</name>
<dbReference type="KEGG" id="tng:GSTEN00003150G001"/>
<dbReference type="GO" id="GO:0031410">
    <property type="term" value="C:cytoplasmic vesicle"/>
    <property type="evidence" value="ECO:0007669"/>
    <property type="project" value="TreeGrafter"/>
</dbReference>
<organism evidence="3">
    <name type="scientific">Tetraodon nigroviridis</name>
    <name type="common">Spotted green pufferfish</name>
    <name type="synonym">Chelonodon nigroviridis</name>
    <dbReference type="NCBI Taxonomy" id="99883"/>
    <lineage>
        <taxon>Eukaryota</taxon>
        <taxon>Metazoa</taxon>
        <taxon>Chordata</taxon>
        <taxon>Craniata</taxon>
        <taxon>Vertebrata</taxon>
        <taxon>Euteleostomi</taxon>
        <taxon>Actinopterygii</taxon>
        <taxon>Neopterygii</taxon>
        <taxon>Teleostei</taxon>
        <taxon>Neoteleostei</taxon>
        <taxon>Acanthomorphata</taxon>
        <taxon>Eupercaria</taxon>
        <taxon>Tetraodontiformes</taxon>
        <taxon>Tetradontoidea</taxon>
        <taxon>Tetraodontidae</taxon>
        <taxon>Tetraodon</taxon>
    </lineage>
</organism>
<dbReference type="PANTHER" id="PTHR12296:SF17">
    <property type="entry name" value="DENN DOMAIN-CONTAINING PROTEIN 4C"/>
    <property type="match status" value="1"/>
</dbReference>
<protein>
    <submittedName>
        <fullName evidence="3">(spotted green pufferfish) hypothetical protein</fullName>
    </submittedName>
</protein>
<evidence type="ECO:0000259" key="2">
    <source>
        <dbReference type="PROSITE" id="PS51498"/>
    </source>
</evidence>
<dbReference type="GO" id="GO:0032483">
    <property type="term" value="P:regulation of Rab protein signal transduction"/>
    <property type="evidence" value="ECO:0007669"/>
    <property type="project" value="TreeGrafter"/>
</dbReference>
<dbReference type="PROSITE" id="PS51498">
    <property type="entry name" value="MABP"/>
    <property type="match status" value="1"/>
</dbReference>
<evidence type="ECO:0000256" key="1">
    <source>
        <dbReference type="ARBA" id="ARBA00022658"/>
    </source>
</evidence>
<gene>
    <name evidence="3" type="ORF">GSTENG00003150001</name>
</gene>
<reference evidence="3" key="2">
    <citation type="submission" date="2004-02" db="EMBL/GenBank/DDBJ databases">
        <authorList>
            <consortium name="Genoscope"/>
            <consortium name="Whitehead Institute Centre for Genome Research"/>
        </authorList>
    </citation>
    <scope>NUCLEOTIDE SEQUENCE</scope>
</reference>
<accession>Q4TCT9</accession>
<dbReference type="OrthoDB" id="8946361at2759"/>
<sequence length="81" mass="8277">ARAAMAEDKGHRVSDYFVVAGLTDRSAPLELDLSETKSGGPKAPITDLAVINRSAGEAVPEGFTCIDATTAASRPTSTTAA</sequence>